<dbReference type="SMART" id="SM00316">
    <property type="entry name" value="S1"/>
    <property type="match status" value="3"/>
</dbReference>
<feature type="domain" description="S1 motif" evidence="4">
    <location>
        <begin position="109"/>
        <end position="174"/>
    </location>
</feature>
<keyword evidence="3" id="KW-0687">Ribonucleoprotein</keyword>
<dbReference type="EMBL" id="QBMC01000021">
    <property type="protein sequence ID" value="PZO21247.1"/>
    <property type="molecule type" value="Genomic_DNA"/>
</dbReference>
<dbReference type="CDD" id="cd04465">
    <property type="entry name" value="S1_RPS1_repeat_ec2_hs2"/>
    <property type="match status" value="1"/>
</dbReference>
<comment type="similarity">
    <text evidence="1">Belongs to the bacterial ribosomal protein bS1 family.</text>
</comment>
<dbReference type="GO" id="GO:0003735">
    <property type="term" value="F:structural constituent of ribosome"/>
    <property type="evidence" value="ECO:0007669"/>
    <property type="project" value="TreeGrafter"/>
</dbReference>
<evidence type="ECO:0000256" key="1">
    <source>
        <dbReference type="ARBA" id="ARBA00006767"/>
    </source>
</evidence>
<dbReference type="GO" id="GO:0005840">
    <property type="term" value="C:ribosome"/>
    <property type="evidence" value="ECO:0007669"/>
    <property type="project" value="UniProtKB-KW"/>
</dbReference>
<proteinExistence type="inferred from homology"/>
<feature type="domain" description="S1 motif" evidence="4">
    <location>
        <begin position="22"/>
        <end position="91"/>
    </location>
</feature>
<evidence type="ECO:0000256" key="2">
    <source>
        <dbReference type="ARBA" id="ARBA00022980"/>
    </source>
</evidence>
<dbReference type="InterPro" id="IPR012340">
    <property type="entry name" value="NA-bd_OB-fold"/>
</dbReference>
<dbReference type="InterPro" id="IPR003029">
    <property type="entry name" value="S1_domain"/>
</dbReference>
<reference evidence="6" key="1">
    <citation type="submission" date="2018-04" db="EMBL/GenBank/DDBJ databases">
        <authorList>
            <person name="Cornet L."/>
        </authorList>
    </citation>
    <scope>NUCLEOTIDE SEQUENCE [LARGE SCALE GENOMIC DNA]</scope>
</reference>
<dbReference type="GO" id="GO:0006412">
    <property type="term" value="P:translation"/>
    <property type="evidence" value="ECO:0007669"/>
    <property type="project" value="TreeGrafter"/>
</dbReference>
<dbReference type="SUPFAM" id="SSF50249">
    <property type="entry name" value="Nucleic acid-binding proteins"/>
    <property type="match status" value="3"/>
</dbReference>
<dbReference type="GO" id="GO:1990904">
    <property type="term" value="C:ribonucleoprotein complex"/>
    <property type="evidence" value="ECO:0007669"/>
    <property type="project" value="UniProtKB-KW"/>
</dbReference>
<dbReference type="InterPro" id="IPR050437">
    <property type="entry name" value="Ribos_protein_bS1-like"/>
</dbReference>
<dbReference type="InterPro" id="IPR035104">
    <property type="entry name" value="Ribosomal_protein_S1-like"/>
</dbReference>
<reference evidence="5 6" key="2">
    <citation type="submission" date="2018-06" db="EMBL/GenBank/DDBJ databases">
        <title>Metagenomic assembly of (sub)arctic Cyanobacteria and their associated microbiome from non-axenic cultures.</title>
        <authorList>
            <person name="Baurain D."/>
        </authorList>
    </citation>
    <scope>NUCLEOTIDE SEQUENCE [LARGE SCALE GENOMIC DNA]</scope>
    <source>
        <strain evidence="5">ULC129bin1</strain>
    </source>
</reference>
<organism evidence="5 6">
    <name type="scientific">Leptolyngbya foveolarum</name>
    <dbReference type="NCBI Taxonomy" id="47253"/>
    <lineage>
        <taxon>Bacteria</taxon>
        <taxon>Bacillati</taxon>
        <taxon>Cyanobacteriota</taxon>
        <taxon>Cyanophyceae</taxon>
        <taxon>Leptolyngbyales</taxon>
        <taxon>Leptolyngbyaceae</taxon>
        <taxon>Leptolyngbya group</taxon>
        <taxon>Leptolyngbya</taxon>
    </lineage>
</organism>
<dbReference type="AlphaFoldDB" id="A0A2W4UPV2"/>
<keyword evidence="2 5" id="KW-0689">Ribosomal protein</keyword>
<protein>
    <submittedName>
        <fullName evidence="5">30S ribosomal protein S1</fullName>
    </submittedName>
</protein>
<evidence type="ECO:0000313" key="6">
    <source>
        <dbReference type="Proteomes" id="UP000249354"/>
    </source>
</evidence>
<comment type="caution">
    <text evidence="5">The sequence shown here is derived from an EMBL/GenBank/DDBJ whole genome shotgun (WGS) entry which is preliminary data.</text>
</comment>
<dbReference type="Proteomes" id="UP000249354">
    <property type="component" value="Unassembled WGS sequence"/>
</dbReference>
<evidence type="ECO:0000259" key="4">
    <source>
        <dbReference type="PROSITE" id="PS50126"/>
    </source>
</evidence>
<dbReference type="Gene3D" id="2.40.50.140">
    <property type="entry name" value="Nucleic acid-binding proteins"/>
    <property type="match status" value="3"/>
</dbReference>
<dbReference type="Pfam" id="PF00575">
    <property type="entry name" value="S1"/>
    <property type="match status" value="3"/>
</dbReference>
<dbReference type="PRINTS" id="PR00681">
    <property type="entry name" value="RIBOSOMALS1"/>
</dbReference>
<dbReference type="PANTHER" id="PTHR10724:SF7">
    <property type="entry name" value="SMALL RIBOSOMAL SUBUNIT PROTEIN BS1C"/>
    <property type="match status" value="1"/>
</dbReference>
<sequence length="293" mass="31546">MTFSAEDFAAALEAQDYQFAPGSVVSGTVETHEPDGAYVDIGGKSAAFLPIKEASLESDVTLEEAVPIGTERKFIIVRDQDANGQMVISIRQMEIKALWEKLRERQENGDVLEVTISGSNKGGVTADVSGLRAFIPRSHLGKRVEDLDSLMGETINVAFLEVDEDNNKLLLSERVAARATAMSHLNKGELIEGTVASLKPFGAFIDFGGASGLLHIKQISKSYVSALGDVLVVGEPIKAVVLNIDEERGRIALSTQVLEKYPGEMMKDKATVMAEAEERAKHVEKTLAAGDGN</sequence>
<evidence type="ECO:0000313" key="5">
    <source>
        <dbReference type="EMBL" id="PZO21247.1"/>
    </source>
</evidence>
<feature type="domain" description="S1 motif" evidence="4">
    <location>
        <begin position="188"/>
        <end position="256"/>
    </location>
</feature>
<name>A0A2W4UPV2_9CYAN</name>
<dbReference type="PANTHER" id="PTHR10724">
    <property type="entry name" value="30S RIBOSOMAL PROTEIN S1"/>
    <property type="match status" value="1"/>
</dbReference>
<dbReference type="GO" id="GO:0003729">
    <property type="term" value="F:mRNA binding"/>
    <property type="evidence" value="ECO:0007669"/>
    <property type="project" value="TreeGrafter"/>
</dbReference>
<dbReference type="PROSITE" id="PS50126">
    <property type="entry name" value="S1"/>
    <property type="match status" value="3"/>
</dbReference>
<evidence type="ECO:0000256" key="3">
    <source>
        <dbReference type="ARBA" id="ARBA00023274"/>
    </source>
</evidence>
<gene>
    <name evidence="5" type="ORF">DCF25_05265</name>
</gene>
<accession>A0A2W4UPV2</accession>